<dbReference type="AlphaFoldDB" id="A0A225AB79"/>
<name>A0A225AB79_TALAT</name>
<accession>A0A225AB79</accession>
<feature type="region of interest" description="Disordered" evidence="1">
    <location>
        <begin position="200"/>
        <end position="252"/>
    </location>
</feature>
<dbReference type="EMBL" id="LFMY01000011">
    <property type="protein sequence ID" value="OKL57520.1"/>
    <property type="molecule type" value="Genomic_DNA"/>
</dbReference>
<dbReference type="Proteomes" id="UP000214365">
    <property type="component" value="Unassembled WGS sequence"/>
</dbReference>
<comment type="caution">
    <text evidence="2">The sequence shown here is derived from an EMBL/GenBank/DDBJ whole genome shotgun (WGS) entry which is preliminary data.</text>
</comment>
<evidence type="ECO:0000313" key="2">
    <source>
        <dbReference type="EMBL" id="OKL57520.1"/>
    </source>
</evidence>
<organism evidence="2 3">
    <name type="scientific">Talaromyces atroroseus</name>
    <dbReference type="NCBI Taxonomy" id="1441469"/>
    <lineage>
        <taxon>Eukaryota</taxon>
        <taxon>Fungi</taxon>
        <taxon>Dikarya</taxon>
        <taxon>Ascomycota</taxon>
        <taxon>Pezizomycotina</taxon>
        <taxon>Eurotiomycetes</taxon>
        <taxon>Eurotiomycetidae</taxon>
        <taxon>Eurotiales</taxon>
        <taxon>Trichocomaceae</taxon>
        <taxon>Talaromyces</taxon>
        <taxon>Talaromyces sect. Trachyspermi</taxon>
    </lineage>
</organism>
<reference evidence="2 3" key="1">
    <citation type="submission" date="2015-06" db="EMBL/GenBank/DDBJ databases">
        <title>Talaromyces atroroseus IBT 11181 draft genome.</title>
        <authorList>
            <person name="Rasmussen K.B."/>
            <person name="Rasmussen S."/>
            <person name="Petersen B."/>
            <person name="Sicheritz-Ponten T."/>
            <person name="Mortensen U.H."/>
            <person name="Thrane U."/>
        </authorList>
    </citation>
    <scope>NUCLEOTIDE SEQUENCE [LARGE SCALE GENOMIC DNA]</scope>
    <source>
        <strain evidence="2 3">IBT 11181</strain>
    </source>
</reference>
<dbReference type="OrthoDB" id="4225980at2759"/>
<dbReference type="RefSeq" id="XP_020117641.1">
    <property type="nucleotide sequence ID" value="XM_020262114.1"/>
</dbReference>
<gene>
    <name evidence="2" type="ORF">UA08_06910</name>
</gene>
<keyword evidence="3" id="KW-1185">Reference proteome</keyword>
<proteinExistence type="predicted"/>
<dbReference type="STRING" id="1441469.A0A225AB79"/>
<feature type="compositionally biased region" description="Basic and acidic residues" evidence="1">
    <location>
        <begin position="234"/>
        <end position="252"/>
    </location>
</feature>
<protein>
    <submittedName>
        <fullName evidence="2">Uncharacterized protein</fullName>
    </submittedName>
</protein>
<dbReference type="GeneID" id="31006666"/>
<evidence type="ECO:0000256" key="1">
    <source>
        <dbReference type="SAM" id="MobiDB-lite"/>
    </source>
</evidence>
<feature type="compositionally biased region" description="Basic and acidic residues" evidence="1">
    <location>
        <begin position="209"/>
        <end position="219"/>
    </location>
</feature>
<sequence>MAVVKTESTSTAKPTAEAANCLDSEATLVVDQGEEDMEIFEAVDEDSAGPMEAKNLQNEDDQRLYAIGGGGYNALKTFQGQVYSGMAIGGSHTWNYDQGLWKETKVEPDRWEIDYSTKKRRARKAPKGSGVPVGAQYHWLIVGHQYVEKLDENTYKTHLVGSKYKLAHKSASATSWSVPTVKGQRDREVDLLEDAKRRVQGLPPVLPTEKAKVDQKQEKGQQTLDTLFTKRKSGKEDDKGEGTKRQKIETQE</sequence>
<evidence type="ECO:0000313" key="3">
    <source>
        <dbReference type="Proteomes" id="UP000214365"/>
    </source>
</evidence>